<sequence length="344" mass="36770">MSDPLIGPGAGVPGLQTGSVAGTEAVDGPRTGGAAWRTLACLFATRARAEEARQALIDAATPASEIRITSQDAPATSSTTTESGGIWESLKRLFTGEDLESYREGVNRGQTLLTVRVHSEADADRVGSILEGYDPVDLDEQETEWRSHGWTGPHPAAASGTAVAYGTAGERDDTLGTGTAKPAAPSVATTASDLSGRAAVPPGRRAEGEEVIPIVEEQLAVGKRNTGRGSVRVRSYVVETPVEEDVRLREERVQVERRPVSRELGADSAAFQDRTVEMTESREEAVVQKTARVTEEVVVRKDVGERTEHVSDTVRHTEVEVDDQTTSPRTAGEAPRPRTDKPLK</sequence>
<feature type="compositionally biased region" description="Basic and acidic residues" evidence="1">
    <location>
        <begin position="335"/>
        <end position="344"/>
    </location>
</feature>
<dbReference type="Pfam" id="PF09557">
    <property type="entry name" value="DUF2382"/>
    <property type="match status" value="1"/>
</dbReference>
<dbReference type="InterPro" id="IPR019060">
    <property type="entry name" value="DUF2382"/>
</dbReference>
<feature type="compositionally biased region" description="Basic and acidic residues" evidence="1">
    <location>
        <begin position="302"/>
        <end position="319"/>
    </location>
</feature>
<dbReference type="InterPro" id="IPR052967">
    <property type="entry name" value="Stress_Response_Assoc"/>
</dbReference>
<gene>
    <name evidence="3" type="ORF">F1189_22480</name>
</gene>
<dbReference type="AlphaFoldDB" id="A0A5M6INC6"/>
<dbReference type="EMBL" id="VWPK01000044">
    <property type="protein sequence ID" value="KAA5609764.1"/>
    <property type="molecule type" value="Genomic_DNA"/>
</dbReference>
<evidence type="ECO:0000313" key="3">
    <source>
        <dbReference type="EMBL" id="KAA5609764.1"/>
    </source>
</evidence>
<feature type="domain" description="DUF2382" evidence="2">
    <location>
        <begin position="212"/>
        <end position="321"/>
    </location>
</feature>
<dbReference type="PANTHER" id="PTHR38463:SF1">
    <property type="entry name" value="STRESS RESPONSE PROTEIN YSNF"/>
    <property type="match status" value="1"/>
</dbReference>
<dbReference type="OrthoDB" id="7204249at2"/>
<proteinExistence type="predicted"/>
<reference evidence="3 4" key="1">
    <citation type="submission" date="2019-09" db="EMBL/GenBank/DDBJ databases">
        <title>Genome sequence of Rhodovastum atsumiense, a diverse member of the Acetobacteraceae family of non-sulfur purple photosynthetic bacteria.</title>
        <authorList>
            <person name="Meyer T."/>
            <person name="Kyndt J."/>
        </authorList>
    </citation>
    <scope>NUCLEOTIDE SEQUENCE [LARGE SCALE GENOMIC DNA]</scope>
    <source>
        <strain evidence="3 4">DSM 21279</strain>
    </source>
</reference>
<evidence type="ECO:0000313" key="4">
    <source>
        <dbReference type="Proteomes" id="UP000325255"/>
    </source>
</evidence>
<keyword evidence="4" id="KW-1185">Reference proteome</keyword>
<evidence type="ECO:0000256" key="1">
    <source>
        <dbReference type="SAM" id="MobiDB-lite"/>
    </source>
</evidence>
<dbReference type="RefSeq" id="WP_150043126.1">
    <property type="nucleotide sequence ID" value="NZ_OW485601.1"/>
</dbReference>
<feature type="region of interest" description="Disordered" evidence="1">
    <location>
        <begin position="168"/>
        <end position="205"/>
    </location>
</feature>
<evidence type="ECO:0000259" key="2">
    <source>
        <dbReference type="Pfam" id="PF09557"/>
    </source>
</evidence>
<accession>A0A5M6INC6</accession>
<name>A0A5M6INC6_9PROT</name>
<feature type="region of interest" description="Disordered" evidence="1">
    <location>
        <begin position="302"/>
        <end position="344"/>
    </location>
</feature>
<feature type="region of interest" description="Disordered" evidence="1">
    <location>
        <begin position="1"/>
        <end position="30"/>
    </location>
</feature>
<feature type="region of interest" description="Disordered" evidence="1">
    <location>
        <begin position="140"/>
        <end position="159"/>
    </location>
</feature>
<comment type="caution">
    <text evidence="3">The sequence shown here is derived from an EMBL/GenBank/DDBJ whole genome shotgun (WGS) entry which is preliminary data.</text>
</comment>
<dbReference type="Proteomes" id="UP000325255">
    <property type="component" value="Unassembled WGS sequence"/>
</dbReference>
<dbReference type="PANTHER" id="PTHR38463">
    <property type="entry name" value="STRESS RESPONSE PROTEIN YSNF"/>
    <property type="match status" value="1"/>
</dbReference>
<organism evidence="3 4">
    <name type="scientific">Rhodovastum atsumiense</name>
    <dbReference type="NCBI Taxonomy" id="504468"/>
    <lineage>
        <taxon>Bacteria</taxon>
        <taxon>Pseudomonadati</taxon>
        <taxon>Pseudomonadota</taxon>
        <taxon>Alphaproteobacteria</taxon>
        <taxon>Acetobacterales</taxon>
        <taxon>Acetobacteraceae</taxon>
        <taxon>Rhodovastum</taxon>
    </lineage>
</organism>
<protein>
    <submittedName>
        <fullName evidence="3">DUF2382 domain-containing protein</fullName>
    </submittedName>
</protein>